<keyword evidence="6" id="KW-0119">Carbohydrate metabolism</keyword>
<evidence type="ECO:0000256" key="8">
    <source>
        <dbReference type="SAM" id="SignalP"/>
    </source>
</evidence>
<dbReference type="PANTHER" id="PTHR38050">
    <property type="match status" value="1"/>
</dbReference>
<accession>A0ABX8AMG9</accession>
<evidence type="ECO:0000256" key="1">
    <source>
        <dbReference type="ARBA" id="ARBA00004613"/>
    </source>
</evidence>
<evidence type="ECO:0000256" key="3">
    <source>
        <dbReference type="ARBA" id="ARBA00022651"/>
    </source>
</evidence>
<keyword evidence="5" id="KW-0378">Hydrolase</keyword>
<gene>
    <name evidence="9" type="ORF">KGB56_02045</name>
</gene>
<proteinExistence type="predicted"/>
<keyword evidence="10" id="KW-1185">Reference proteome</keyword>
<evidence type="ECO:0000313" key="10">
    <source>
        <dbReference type="Proteomes" id="UP000680706"/>
    </source>
</evidence>
<keyword evidence="7" id="KW-0624">Polysaccharide degradation</keyword>
<evidence type="ECO:0000256" key="5">
    <source>
        <dbReference type="ARBA" id="ARBA00022801"/>
    </source>
</evidence>
<feature type="signal peptide" evidence="8">
    <location>
        <begin position="1"/>
        <end position="27"/>
    </location>
</feature>
<dbReference type="Pfam" id="PF00756">
    <property type="entry name" value="Esterase"/>
    <property type="match status" value="1"/>
</dbReference>
<comment type="subcellular location">
    <subcellularLocation>
        <location evidence="1">Secreted</location>
    </subcellularLocation>
</comment>
<evidence type="ECO:0000256" key="7">
    <source>
        <dbReference type="ARBA" id="ARBA00023326"/>
    </source>
</evidence>
<keyword evidence="3" id="KW-0858">Xylan degradation</keyword>
<organism evidence="9 10">
    <name type="scientific">Pseudovibrio brasiliensis</name>
    <dbReference type="NCBI Taxonomy" id="1898042"/>
    <lineage>
        <taxon>Bacteria</taxon>
        <taxon>Pseudomonadati</taxon>
        <taxon>Pseudomonadota</taxon>
        <taxon>Alphaproteobacteria</taxon>
        <taxon>Hyphomicrobiales</taxon>
        <taxon>Stappiaceae</taxon>
        <taxon>Pseudovibrio</taxon>
    </lineage>
</organism>
<dbReference type="PANTHER" id="PTHR38050:SF2">
    <property type="entry name" value="FERULOYL ESTERASE C-RELATED"/>
    <property type="match status" value="1"/>
</dbReference>
<protein>
    <submittedName>
        <fullName evidence="9">Polyhydroxybutyrate depolymerase</fullName>
    </submittedName>
</protein>
<dbReference type="Proteomes" id="UP000680706">
    <property type="component" value="Chromosome"/>
</dbReference>
<dbReference type="EMBL" id="CP074126">
    <property type="protein sequence ID" value="QUS56270.1"/>
    <property type="molecule type" value="Genomic_DNA"/>
</dbReference>
<keyword evidence="4 8" id="KW-0732">Signal</keyword>
<name>A0ABX8AMG9_9HYPH</name>
<dbReference type="SUPFAM" id="SSF53474">
    <property type="entry name" value="alpha/beta-Hydrolases"/>
    <property type="match status" value="1"/>
</dbReference>
<keyword evidence="2" id="KW-0964">Secreted</keyword>
<evidence type="ECO:0000256" key="2">
    <source>
        <dbReference type="ARBA" id="ARBA00022525"/>
    </source>
</evidence>
<reference evidence="9 10" key="1">
    <citation type="journal article" date="2021" name="Angew. Chem. Int. Ed. Engl.">
        <title>A novel family of nonribosomal peptides modulate collective behavior in Pseudovibrio bacteria isolated from marine sponges.</title>
        <authorList>
            <person name="Ioca L.P."/>
            <person name="Dai Y."/>
            <person name="Kunakom S."/>
            <person name="Diaz-Espinosa J."/>
            <person name="Krunic A."/>
            <person name="Crnkovic C.M."/>
            <person name="Orjala J."/>
            <person name="Sanchez L.M."/>
            <person name="Ferreira A.G."/>
            <person name="Berlinck R.G.S."/>
            <person name="Eustaquio A.S."/>
        </authorList>
    </citation>
    <scope>NUCLEOTIDE SEQUENCE [LARGE SCALE GENOMIC DNA]</scope>
    <source>
        <strain evidence="9 10">Ab134</strain>
    </source>
</reference>
<dbReference type="InterPro" id="IPR000801">
    <property type="entry name" value="Esterase-like"/>
</dbReference>
<dbReference type="Gene3D" id="3.40.50.1820">
    <property type="entry name" value="alpha/beta hydrolase"/>
    <property type="match status" value="1"/>
</dbReference>
<dbReference type="InterPro" id="IPR043595">
    <property type="entry name" value="FaeB/C/D"/>
</dbReference>
<evidence type="ECO:0000256" key="4">
    <source>
        <dbReference type="ARBA" id="ARBA00022729"/>
    </source>
</evidence>
<evidence type="ECO:0000256" key="6">
    <source>
        <dbReference type="ARBA" id="ARBA00023277"/>
    </source>
</evidence>
<evidence type="ECO:0000313" key="9">
    <source>
        <dbReference type="EMBL" id="QUS56270.1"/>
    </source>
</evidence>
<feature type="chain" id="PRO_5047427702" evidence="8">
    <location>
        <begin position="28"/>
        <end position="278"/>
    </location>
</feature>
<dbReference type="InterPro" id="IPR029058">
    <property type="entry name" value="AB_hydrolase_fold"/>
</dbReference>
<sequence length="278" mass="30277">MGMSLITSAITFATVVLSGLVPNASMAEEATCGVTAPCEVESGEYYIALPDSPVSDEQIGAIIYLHGWKGKADRAIENKALRNLANELGVALIVPQGVGGSWSYPGSPSQDRNEFKFFDELLADVSDRFPIDSEKILLSGFSMGGSMVWNLACYKGENYAGFAPIAGAFWDPIPEKCPSPLTNLYHTHGVEDKTVPMVGRAIGANWRQSDVFDSLDVWKRQAGLYGTEPTSITAGELECDVWSAEGEKLELCLHDGGHSMKANWIRRAWLDLANTKHW</sequence>